<keyword evidence="3" id="KW-1185">Reference proteome</keyword>
<keyword evidence="2" id="KW-0378">Hydrolase</keyword>
<dbReference type="RefSeq" id="WP_174494881.1">
    <property type="nucleotide sequence ID" value="NZ_CADDWK010000002.1"/>
</dbReference>
<evidence type="ECO:0000313" key="3">
    <source>
        <dbReference type="Proteomes" id="UP000581688"/>
    </source>
</evidence>
<dbReference type="Proteomes" id="UP000581688">
    <property type="component" value="Unassembled WGS sequence"/>
</dbReference>
<accession>A0A841PY20</accession>
<keyword evidence="2" id="KW-0645">Protease</keyword>
<protein>
    <submittedName>
        <fullName evidence="2">Putative intracellular protease/amidase</fullName>
    </submittedName>
</protein>
<name>A0A841PY20_9BACI</name>
<evidence type="ECO:0000313" key="2">
    <source>
        <dbReference type="EMBL" id="MBB6452466.1"/>
    </source>
</evidence>
<sequence length="182" mass="20233">MKKIAFITYDGFALWQVALLQKFLKQEGWAIDTFSLHGGIVQSDGGLEIVSTTLEKADPLTYDLLMMAGGDITDDLLTNETLKLFIQQFNGIIAASCASSIIVASAGLLDCQYTTMPHLNEQFHDYYVDGTYVDSDICVTERIITSRGYAHYDLMIAVLEKLNITTNKPKLKQLALKLAKNQ</sequence>
<dbReference type="PANTHER" id="PTHR48094">
    <property type="entry name" value="PROTEIN/NUCLEIC ACID DEGLYCASE DJ-1-RELATED"/>
    <property type="match status" value="1"/>
</dbReference>
<organism evidence="2 3">
    <name type="scientific">Salirhabdus euzebyi</name>
    <dbReference type="NCBI Taxonomy" id="394506"/>
    <lineage>
        <taxon>Bacteria</taxon>
        <taxon>Bacillati</taxon>
        <taxon>Bacillota</taxon>
        <taxon>Bacilli</taxon>
        <taxon>Bacillales</taxon>
        <taxon>Bacillaceae</taxon>
        <taxon>Salirhabdus</taxon>
    </lineage>
</organism>
<proteinExistence type="predicted"/>
<dbReference type="InterPro" id="IPR002818">
    <property type="entry name" value="DJ-1/PfpI"/>
</dbReference>
<evidence type="ECO:0000259" key="1">
    <source>
        <dbReference type="Pfam" id="PF01965"/>
    </source>
</evidence>
<comment type="caution">
    <text evidence="2">The sequence shown here is derived from an EMBL/GenBank/DDBJ whole genome shotgun (WGS) entry which is preliminary data.</text>
</comment>
<dbReference type="Gene3D" id="3.40.50.880">
    <property type="match status" value="1"/>
</dbReference>
<dbReference type="PANTHER" id="PTHR48094:SF19">
    <property type="entry name" value="DJ-1_PFPI DOMAIN-CONTAINING PROTEIN"/>
    <property type="match status" value="1"/>
</dbReference>
<dbReference type="GO" id="GO:0006508">
    <property type="term" value="P:proteolysis"/>
    <property type="evidence" value="ECO:0007669"/>
    <property type="project" value="UniProtKB-KW"/>
</dbReference>
<dbReference type="InterPro" id="IPR029062">
    <property type="entry name" value="Class_I_gatase-like"/>
</dbReference>
<gene>
    <name evidence="2" type="ORF">HNQ94_000911</name>
</gene>
<dbReference type="GO" id="GO:0008233">
    <property type="term" value="F:peptidase activity"/>
    <property type="evidence" value="ECO:0007669"/>
    <property type="project" value="UniProtKB-KW"/>
</dbReference>
<dbReference type="AlphaFoldDB" id="A0A841PY20"/>
<dbReference type="SUPFAM" id="SSF52317">
    <property type="entry name" value="Class I glutamine amidotransferase-like"/>
    <property type="match status" value="1"/>
</dbReference>
<dbReference type="InterPro" id="IPR050325">
    <property type="entry name" value="Prot/Nucl_acid_deglycase"/>
</dbReference>
<dbReference type="EMBL" id="JACHGH010000002">
    <property type="protein sequence ID" value="MBB6452466.1"/>
    <property type="molecule type" value="Genomic_DNA"/>
</dbReference>
<feature type="domain" description="DJ-1/PfpI" evidence="1">
    <location>
        <begin position="2"/>
        <end position="160"/>
    </location>
</feature>
<dbReference type="Pfam" id="PF01965">
    <property type="entry name" value="DJ-1_PfpI"/>
    <property type="match status" value="1"/>
</dbReference>
<reference evidence="2 3" key="1">
    <citation type="submission" date="2020-08" db="EMBL/GenBank/DDBJ databases">
        <title>Genomic Encyclopedia of Type Strains, Phase IV (KMG-IV): sequencing the most valuable type-strain genomes for metagenomic binning, comparative biology and taxonomic classification.</title>
        <authorList>
            <person name="Goeker M."/>
        </authorList>
    </citation>
    <scope>NUCLEOTIDE SEQUENCE [LARGE SCALE GENOMIC DNA]</scope>
    <source>
        <strain evidence="2 3">DSM 19612</strain>
    </source>
</reference>
<dbReference type="GO" id="GO:0005737">
    <property type="term" value="C:cytoplasm"/>
    <property type="evidence" value="ECO:0007669"/>
    <property type="project" value="TreeGrafter"/>
</dbReference>